<dbReference type="InterPro" id="IPR036775">
    <property type="entry name" value="DNA_pol_Y-fam_lit_finger_sf"/>
</dbReference>
<dbReference type="GO" id="GO:0006260">
    <property type="term" value="P:DNA replication"/>
    <property type="evidence" value="ECO:0007669"/>
    <property type="project" value="UniProtKB-KW"/>
</dbReference>
<evidence type="ECO:0000256" key="14">
    <source>
        <dbReference type="ARBA" id="ARBA00022932"/>
    </source>
</evidence>
<keyword evidence="15" id="KW-0238">DNA-binding</keyword>
<feature type="region of interest" description="Disordered" evidence="18">
    <location>
        <begin position="415"/>
        <end position="438"/>
    </location>
</feature>
<dbReference type="NCBIfam" id="NF002882">
    <property type="entry name" value="PRK03348.1"/>
    <property type="match status" value="1"/>
</dbReference>
<dbReference type="PROSITE" id="PS50173">
    <property type="entry name" value="UMUC"/>
    <property type="match status" value="1"/>
</dbReference>
<evidence type="ECO:0000256" key="11">
    <source>
        <dbReference type="ARBA" id="ARBA00022723"/>
    </source>
</evidence>
<dbReference type="GO" id="GO:0003887">
    <property type="term" value="F:DNA-directed DNA polymerase activity"/>
    <property type="evidence" value="ECO:0007669"/>
    <property type="project" value="UniProtKB-KW"/>
</dbReference>
<dbReference type="Pfam" id="PF00817">
    <property type="entry name" value="IMS"/>
    <property type="match status" value="1"/>
</dbReference>
<dbReference type="GO" id="GO:0009432">
    <property type="term" value="P:SOS response"/>
    <property type="evidence" value="ECO:0007669"/>
    <property type="project" value="TreeGrafter"/>
</dbReference>
<dbReference type="PANTHER" id="PTHR11076:SF33">
    <property type="entry name" value="DNA POLYMERASE KAPPA"/>
    <property type="match status" value="1"/>
</dbReference>
<keyword evidence="9" id="KW-0548">Nucleotidyltransferase</keyword>
<proteinExistence type="inferred from homology"/>
<comment type="subcellular location">
    <subcellularLocation>
        <location evidence="2">Cytoplasm</location>
    </subcellularLocation>
</comment>
<name>A0A6J6PE19_9ZZZZ</name>
<evidence type="ECO:0000313" key="20">
    <source>
        <dbReference type="EMBL" id="CAB4694953.1"/>
    </source>
</evidence>
<accession>A0A6J6PE19</accession>
<dbReference type="InterPro" id="IPR022880">
    <property type="entry name" value="DNApol_IV"/>
</dbReference>
<feature type="domain" description="UmuC" evidence="19">
    <location>
        <begin position="10"/>
        <end position="200"/>
    </location>
</feature>
<evidence type="ECO:0000256" key="17">
    <source>
        <dbReference type="ARBA" id="ARBA00049244"/>
    </source>
</evidence>
<evidence type="ECO:0000256" key="18">
    <source>
        <dbReference type="SAM" id="MobiDB-lite"/>
    </source>
</evidence>
<dbReference type="GO" id="GO:0042276">
    <property type="term" value="P:error-prone translesion synthesis"/>
    <property type="evidence" value="ECO:0007669"/>
    <property type="project" value="TreeGrafter"/>
</dbReference>
<evidence type="ECO:0000256" key="2">
    <source>
        <dbReference type="ARBA" id="ARBA00004496"/>
    </source>
</evidence>
<evidence type="ECO:0000259" key="19">
    <source>
        <dbReference type="PROSITE" id="PS50173"/>
    </source>
</evidence>
<keyword evidence="7" id="KW-0963">Cytoplasm</keyword>
<dbReference type="NCBIfam" id="NF002677">
    <property type="entry name" value="PRK02406.1"/>
    <property type="match status" value="1"/>
</dbReference>
<comment type="subunit">
    <text evidence="4">Monomer.</text>
</comment>
<evidence type="ECO:0000256" key="7">
    <source>
        <dbReference type="ARBA" id="ARBA00022490"/>
    </source>
</evidence>
<dbReference type="Gene3D" id="3.40.1170.60">
    <property type="match status" value="1"/>
</dbReference>
<keyword evidence="11" id="KW-0479">Metal-binding</keyword>
<feature type="compositionally biased region" description="Basic and acidic residues" evidence="18">
    <location>
        <begin position="421"/>
        <end position="438"/>
    </location>
</feature>
<dbReference type="InterPro" id="IPR043128">
    <property type="entry name" value="Rev_trsase/Diguanyl_cyclase"/>
</dbReference>
<comment type="cofactor">
    <cofactor evidence="1">
        <name>Mg(2+)</name>
        <dbReference type="ChEBI" id="CHEBI:18420"/>
    </cofactor>
</comment>
<sequence length="438" mass="46607">MTSRATQRTILHVDMDAFYVSVELRRRPELRGKPVVVGGTGSRGVVAAASYEARRYGIHSAMPGAVARRLCPAAVFLPGDHELYSQVSRQINEIFHEATPYVEPLSLDEAFLDVTGSLRLLGEGVVIAKHVRERIASQLDLTCSVGVAPNKFLAKLASVAAKPKASASGIEPGLGVFEVLAGRELEFLLPLPVQALWGVGPATLERLSRLGVKTVSDLNALGEATLVSALGKASGRHLYALSCGRDERGVETNRATKSIGHEETFARDLHDVADLHTELVRLSDGVASRLRAAGFGARTLTLKVRFAGFTTITRSTTLPSPVATAAAIVSAVAPLLASIDPSSGVRLVGVHASNFGPPVEQLQFDDLFADDQAPAPADWIEASAAIDAIRERFGDSAIGPASAVSTRGLRLVRRGAQQWGPDHDTPVRGETASQREER</sequence>
<keyword evidence="14" id="KW-0239">DNA-directed DNA polymerase</keyword>
<dbReference type="Gene3D" id="1.10.150.20">
    <property type="entry name" value="5' to 3' exonuclease, C-terminal subdomain"/>
    <property type="match status" value="1"/>
</dbReference>
<dbReference type="EC" id="2.7.7.7" evidence="5"/>
<keyword evidence="6" id="KW-0515">Mutator protein</keyword>
<evidence type="ECO:0000256" key="1">
    <source>
        <dbReference type="ARBA" id="ARBA00001946"/>
    </source>
</evidence>
<comment type="similarity">
    <text evidence="3">Belongs to the DNA polymerase type-Y family.</text>
</comment>
<evidence type="ECO:0000256" key="12">
    <source>
        <dbReference type="ARBA" id="ARBA00022763"/>
    </source>
</evidence>
<dbReference type="SUPFAM" id="SSF56672">
    <property type="entry name" value="DNA/RNA polymerases"/>
    <property type="match status" value="1"/>
</dbReference>
<dbReference type="InterPro" id="IPR043502">
    <property type="entry name" value="DNA/RNA_pol_sf"/>
</dbReference>
<dbReference type="GO" id="GO:0006281">
    <property type="term" value="P:DNA repair"/>
    <property type="evidence" value="ECO:0007669"/>
    <property type="project" value="UniProtKB-KW"/>
</dbReference>
<keyword evidence="12" id="KW-0227">DNA damage</keyword>
<dbReference type="GO" id="GO:0003684">
    <property type="term" value="F:damaged DNA binding"/>
    <property type="evidence" value="ECO:0007669"/>
    <property type="project" value="InterPro"/>
</dbReference>
<evidence type="ECO:0000256" key="3">
    <source>
        <dbReference type="ARBA" id="ARBA00010945"/>
    </source>
</evidence>
<dbReference type="Pfam" id="PF21999">
    <property type="entry name" value="IMS_HHH_1"/>
    <property type="match status" value="1"/>
</dbReference>
<evidence type="ECO:0000256" key="6">
    <source>
        <dbReference type="ARBA" id="ARBA00022457"/>
    </source>
</evidence>
<comment type="catalytic activity">
    <reaction evidence="17">
        <text>DNA(n) + a 2'-deoxyribonucleoside 5'-triphosphate = DNA(n+1) + diphosphate</text>
        <dbReference type="Rhea" id="RHEA:22508"/>
        <dbReference type="Rhea" id="RHEA-COMP:17339"/>
        <dbReference type="Rhea" id="RHEA-COMP:17340"/>
        <dbReference type="ChEBI" id="CHEBI:33019"/>
        <dbReference type="ChEBI" id="CHEBI:61560"/>
        <dbReference type="ChEBI" id="CHEBI:173112"/>
        <dbReference type="EC" id="2.7.7.7"/>
    </reaction>
</comment>
<dbReference type="AlphaFoldDB" id="A0A6J6PE19"/>
<organism evidence="20">
    <name type="scientific">freshwater metagenome</name>
    <dbReference type="NCBI Taxonomy" id="449393"/>
    <lineage>
        <taxon>unclassified sequences</taxon>
        <taxon>metagenomes</taxon>
        <taxon>ecological metagenomes</taxon>
    </lineage>
</organism>
<dbReference type="Pfam" id="PF11799">
    <property type="entry name" value="IMS_C"/>
    <property type="match status" value="1"/>
</dbReference>
<keyword evidence="8" id="KW-0808">Transferase</keyword>
<dbReference type="CDD" id="cd03586">
    <property type="entry name" value="PolY_Pol_IV_kappa"/>
    <property type="match status" value="1"/>
</dbReference>
<evidence type="ECO:0000256" key="10">
    <source>
        <dbReference type="ARBA" id="ARBA00022705"/>
    </source>
</evidence>
<dbReference type="InterPro" id="IPR001126">
    <property type="entry name" value="UmuC"/>
</dbReference>
<dbReference type="PANTHER" id="PTHR11076">
    <property type="entry name" value="DNA REPAIR POLYMERASE UMUC / TRANSFERASE FAMILY MEMBER"/>
    <property type="match status" value="1"/>
</dbReference>
<evidence type="ECO:0000256" key="15">
    <source>
        <dbReference type="ARBA" id="ARBA00023125"/>
    </source>
</evidence>
<evidence type="ECO:0000256" key="5">
    <source>
        <dbReference type="ARBA" id="ARBA00012417"/>
    </source>
</evidence>
<dbReference type="GO" id="GO:0046872">
    <property type="term" value="F:metal ion binding"/>
    <property type="evidence" value="ECO:0007669"/>
    <property type="project" value="UniProtKB-KW"/>
</dbReference>
<dbReference type="Gene3D" id="3.30.70.270">
    <property type="match status" value="1"/>
</dbReference>
<dbReference type="GO" id="GO:0005829">
    <property type="term" value="C:cytosol"/>
    <property type="evidence" value="ECO:0007669"/>
    <property type="project" value="TreeGrafter"/>
</dbReference>
<dbReference type="InterPro" id="IPR053848">
    <property type="entry name" value="IMS_HHH_1"/>
</dbReference>
<gene>
    <name evidence="20" type="ORF">UFOPK2366_00953</name>
</gene>
<evidence type="ECO:0000256" key="13">
    <source>
        <dbReference type="ARBA" id="ARBA00022842"/>
    </source>
</evidence>
<keyword evidence="10" id="KW-0235">DNA replication</keyword>
<dbReference type="NCBIfam" id="NF003015">
    <property type="entry name" value="PRK03858.1"/>
    <property type="match status" value="1"/>
</dbReference>
<dbReference type="InterPro" id="IPR050116">
    <property type="entry name" value="DNA_polymerase-Y"/>
</dbReference>
<dbReference type="HAMAP" id="MF_01113">
    <property type="entry name" value="DNApol_IV"/>
    <property type="match status" value="1"/>
</dbReference>
<dbReference type="EMBL" id="CAEZXM010000161">
    <property type="protein sequence ID" value="CAB4694953.1"/>
    <property type="molecule type" value="Genomic_DNA"/>
</dbReference>
<dbReference type="InterPro" id="IPR017961">
    <property type="entry name" value="DNA_pol_Y-fam_little_finger"/>
</dbReference>
<evidence type="ECO:0000256" key="4">
    <source>
        <dbReference type="ARBA" id="ARBA00011245"/>
    </source>
</evidence>
<evidence type="ECO:0000256" key="9">
    <source>
        <dbReference type="ARBA" id="ARBA00022695"/>
    </source>
</evidence>
<keyword evidence="16" id="KW-0234">DNA repair</keyword>
<keyword evidence="13" id="KW-0460">Magnesium</keyword>
<evidence type="ECO:0000256" key="16">
    <source>
        <dbReference type="ARBA" id="ARBA00023204"/>
    </source>
</evidence>
<dbReference type="Gene3D" id="3.30.1490.100">
    <property type="entry name" value="DNA polymerase, Y-family, little finger domain"/>
    <property type="match status" value="1"/>
</dbReference>
<evidence type="ECO:0000256" key="8">
    <source>
        <dbReference type="ARBA" id="ARBA00022679"/>
    </source>
</evidence>
<dbReference type="FunFam" id="3.30.1490.100:FF:000004">
    <property type="entry name" value="DNA polymerase IV"/>
    <property type="match status" value="1"/>
</dbReference>
<dbReference type="FunFam" id="3.40.1170.60:FF:000001">
    <property type="entry name" value="DNA polymerase IV"/>
    <property type="match status" value="1"/>
</dbReference>
<dbReference type="SUPFAM" id="SSF100879">
    <property type="entry name" value="Lesion bypass DNA polymerase (Y-family), little finger domain"/>
    <property type="match status" value="1"/>
</dbReference>
<protein>
    <recommendedName>
        <fullName evidence="5">DNA-directed DNA polymerase</fullName>
        <ecNumber evidence="5">2.7.7.7</ecNumber>
    </recommendedName>
</protein>
<reference evidence="20" key="1">
    <citation type="submission" date="2020-05" db="EMBL/GenBank/DDBJ databases">
        <authorList>
            <person name="Chiriac C."/>
            <person name="Salcher M."/>
            <person name="Ghai R."/>
            <person name="Kavagutti S V."/>
        </authorList>
    </citation>
    <scope>NUCLEOTIDE SEQUENCE</scope>
</reference>